<dbReference type="EMBL" id="CALNXI010000422">
    <property type="protein sequence ID" value="CAH3026816.1"/>
    <property type="molecule type" value="Genomic_DNA"/>
</dbReference>
<protein>
    <submittedName>
        <fullName evidence="1">Uncharacterized protein</fullName>
    </submittedName>
</protein>
<name>A0ABN8MFV4_9CNID</name>
<sequence>MQQQDGEYQTRAKQEKHMSFQLQFRASICLERTMATHKRELPIVKVLHLMILFFLSAAEKDCEIKCPYKNKDAMLVTAAKDPILIVWITKDMFVQQVLPDTEFWDRVLTMAILSYKTGFLSESLGQWYTHSSAQPHLTEHHKKRAMKMDPYTTANS</sequence>
<evidence type="ECO:0000313" key="2">
    <source>
        <dbReference type="Proteomes" id="UP001159427"/>
    </source>
</evidence>
<accession>A0ABN8MFV4</accession>
<proteinExistence type="predicted"/>
<keyword evidence="2" id="KW-1185">Reference proteome</keyword>
<gene>
    <name evidence="1" type="ORF">PEVE_00029961</name>
</gene>
<dbReference type="Proteomes" id="UP001159427">
    <property type="component" value="Unassembled WGS sequence"/>
</dbReference>
<organism evidence="1 2">
    <name type="scientific">Porites evermanni</name>
    <dbReference type="NCBI Taxonomy" id="104178"/>
    <lineage>
        <taxon>Eukaryota</taxon>
        <taxon>Metazoa</taxon>
        <taxon>Cnidaria</taxon>
        <taxon>Anthozoa</taxon>
        <taxon>Hexacorallia</taxon>
        <taxon>Scleractinia</taxon>
        <taxon>Fungiina</taxon>
        <taxon>Poritidae</taxon>
        <taxon>Porites</taxon>
    </lineage>
</organism>
<evidence type="ECO:0000313" key="1">
    <source>
        <dbReference type="EMBL" id="CAH3026816.1"/>
    </source>
</evidence>
<comment type="caution">
    <text evidence="1">The sequence shown here is derived from an EMBL/GenBank/DDBJ whole genome shotgun (WGS) entry which is preliminary data.</text>
</comment>
<reference evidence="1 2" key="1">
    <citation type="submission" date="2022-05" db="EMBL/GenBank/DDBJ databases">
        <authorList>
            <consortium name="Genoscope - CEA"/>
            <person name="William W."/>
        </authorList>
    </citation>
    <scope>NUCLEOTIDE SEQUENCE [LARGE SCALE GENOMIC DNA]</scope>
</reference>